<dbReference type="RefSeq" id="WP_189033388.1">
    <property type="nucleotide sequence ID" value="NZ_BMNE01000007.1"/>
</dbReference>
<evidence type="ECO:0000313" key="4">
    <source>
        <dbReference type="EMBL" id="GGN93317.1"/>
    </source>
</evidence>
<dbReference type="Pfam" id="PF04321">
    <property type="entry name" value="RmlD_sub_bind"/>
    <property type="match status" value="1"/>
</dbReference>
<organism evidence="4 5">
    <name type="scientific">Nocardia rhizosphaerihabitans</name>
    <dbReference type="NCBI Taxonomy" id="1691570"/>
    <lineage>
        <taxon>Bacteria</taxon>
        <taxon>Bacillati</taxon>
        <taxon>Actinomycetota</taxon>
        <taxon>Actinomycetes</taxon>
        <taxon>Mycobacteriales</taxon>
        <taxon>Nocardiaceae</taxon>
        <taxon>Nocardia</taxon>
    </lineage>
</organism>
<protein>
    <recommendedName>
        <fullName evidence="2">dTDP-4-dehydrorhamnose reductase</fullName>
        <ecNumber evidence="2">1.1.1.133</ecNumber>
    </recommendedName>
</protein>
<comment type="pathway">
    <text evidence="2">Carbohydrate biosynthesis; dTDP-L-rhamnose biosynthesis.</text>
</comment>
<feature type="domain" description="RmlD-like substrate binding" evidence="3">
    <location>
        <begin position="1"/>
        <end position="251"/>
    </location>
</feature>
<keyword evidence="2" id="KW-0521">NADP</keyword>
<dbReference type="Gene3D" id="3.40.50.720">
    <property type="entry name" value="NAD(P)-binding Rossmann-like Domain"/>
    <property type="match status" value="1"/>
</dbReference>
<evidence type="ECO:0000256" key="1">
    <source>
        <dbReference type="ARBA" id="ARBA00010944"/>
    </source>
</evidence>
<sequence>MRILILGASGFVGGALHAQLGARHDVVGTSRSGNGLVPLDLADADAVRALVADRVDVVIHAAGIVDLATAQRDPEAAYAANVAPMAALLDAIDDAGAKLVYLSTDNVFDGTREYYDEIALRTPINVYGCTKAAAEQLVLARAGHLVARLPLVYGRSPRSDKFLARFTAPTIEARTDIVCNPLYLPSLAPMLEHLADETGVVHLAGAETVSRYELTTRVRDRLGAPARIVPTDNDSAPPDCPRPRRLVLRSVRHTLTGPGIDAALDDLIGPAPTPPPAR</sequence>
<dbReference type="PANTHER" id="PTHR10491">
    <property type="entry name" value="DTDP-4-DEHYDRORHAMNOSE REDUCTASE"/>
    <property type="match status" value="1"/>
</dbReference>
<name>A0ABQ2KTX7_9NOCA</name>
<proteinExistence type="inferred from homology"/>
<dbReference type="EC" id="1.1.1.133" evidence="2"/>
<dbReference type="EMBL" id="BMNE01000007">
    <property type="protein sequence ID" value="GGN93317.1"/>
    <property type="molecule type" value="Genomic_DNA"/>
</dbReference>
<keyword evidence="2" id="KW-0560">Oxidoreductase</keyword>
<comment type="similarity">
    <text evidence="1 2">Belongs to the dTDP-4-dehydrorhamnose reductase family.</text>
</comment>
<dbReference type="InterPro" id="IPR029903">
    <property type="entry name" value="RmlD-like-bd"/>
</dbReference>
<dbReference type="Proteomes" id="UP000658127">
    <property type="component" value="Unassembled WGS sequence"/>
</dbReference>
<reference evidence="5" key="1">
    <citation type="journal article" date="2019" name="Int. J. Syst. Evol. Microbiol.">
        <title>The Global Catalogue of Microorganisms (GCM) 10K type strain sequencing project: providing services to taxonomists for standard genome sequencing and annotation.</title>
        <authorList>
            <consortium name="The Broad Institute Genomics Platform"/>
            <consortium name="The Broad Institute Genome Sequencing Center for Infectious Disease"/>
            <person name="Wu L."/>
            <person name="Ma J."/>
        </authorList>
    </citation>
    <scope>NUCLEOTIDE SEQUENCE [LARGE SCALE GENOMIC DNA]</scope>
    <source>
        <strain evidence="5">CGMCC 4.7329</strain>
    </source>
</reference>
<dbReference type="InterPro" id="IPR036291">
    <property type="entry name" value="NAD(P)-bd_dom_sf"/>
</dbReference>
<evidence type="ECO:0000259" key="3">
    <source>
        <dbReference type="Pfam" id="PF04321"/>
    </source>
</evidence>
<comment type="caution">
    <text evidence="4">The sequence shown here is derived from an EMBL/GenBank/DDBJ whole genome shotgun (WGS) entry which is preliminary data.</text>
</comment>
<dbReference type="PANTHER" id="PTHR10491:SF4">
    <property type="entry name" value="METHIONINE ADENOSYLTRANSFERASE 2 SUBUNIT BETA"/>
    <property type="match status" value="1"/>
</dbReference>
<dbReference type="CDD" id="cd05254">
    <property type="entry name" value="dTDP_HR_like_SDR_e"/>
    <property type="match status" value="1"/>
</dbReference>
<evidence type="ECO:0000313" key="5">
    <source>
        <dbReference type="Proteomes" id="UP000658127"/>
    </source>
</evidence>
<accession>A0ABQ2KTX7</accession>
<keyword evidence="5" id="KW-1185">Reference proteome</keyword>
<evidence type="ECO:0000256" key="2">
    <source>
        <dbReference type="RuleBase" id="RU364082"/>
    </source>
</evidence>
<gene>
    <name evidence="4" type="primary">rmlD</name>
    <name evidence="4" type="ORF">GCM10011610_55140</name>
</gene>
<dbReference type="SUPFAM" id="SSF51735">
    <property type="entry name" value="NAD(P)-binding Rossmann-fold domains"/>
    <property type="match status" value="1"/>
</dbReference>
<dbReference type="InterPro" id="IPR005913">
    <property type="entry name" value="dTDP_dehydrorham_reduct"/>
</dbReference>
<comment type="function">
    <text evidence="2">Catalyzes the reduction of dTDP-6-deoxy-L-lyxo-4-hexulose to yield dTDP-L-rhamnose.</text>
</comment>